<proteinExistence type="predicted"/>
<evidence type="ECO:0000313" key="2">
    <source>
        <dbReference type="Proteomes" id="UP000572212"/>
    </source>
</evidence>
<protein>
    <recommendedName>
        <fullName evidence="3">SnoaL-like domain-containing protein</fullName>
    </recommendedName>
</protein>
<name>A0A841RNQ5_9BACI</name>
<dbReference type="Proteomes" id="UP000572212">
    <property type="component" value="Unassembled WGS sequence"/>
</dbReference>
<evidence type="ECO:0000313" key="1">
    <source>
        <dbReference type="EMBL" id="MBB6513507.1"/>
    </source>
</evidence>
<comment type="caution">
    <text evidence="1">The sequence shown here is derived from an EMBL/GenBank/DDBJ whole genome shotgun (WGS) entry which is preliminary data.</text>
</comment>
<dbReference type="RefSeq" id="WP_184248797.1">
    <property type="nucleotide sequence ID" value="NZ_BAAACU010000029.1"/>
</dbReference>
<accession>A0A841RNQ5</accession>
<dbReference type="InterPro" id="IPR032710">
    <property type="entry name" value="NTF2-like_dom_sf"/>
</dbReference>
<dbReference type="SUPFAM" id="SSF54427">
    <property type="entry name" value="NTF2-like"/>
    <property type="match status" value="1"/>
</dbReference>
<dbReference type="Gene3D" id="3.10.450.50">
    <property type="match status" value="1"/>
</dbReference>
<dbReference type="EMBL" id="JACHON010000012">
    <property type="protein sequence ID" value="MBB6513507.1"/>
    <property type="molecule type" value="Genomic_DNA"/>
</dbReference>
<evidence type="ECO:0008006" key="3">
    <source>
        <dbReference type="Google" id="ProtNLM"/>
    </source>
</evidence>
<sequence length="132" mass="14640">MDADAHEIKIISSKDCGNAPKKRVLQDFIVACAKKDADKIIPFTSEKIKWTIVNDSTVQGRDSFIHTLEGKIPKGVLELELLNVITHGHTAAVNGTLKFKDGTIYSFCNVYRFVSAGKNVLKEITSYVLKND</sequence>
<reference evidence="1 2" key="1">
    <citation type="submission" date="2020-08" db="EMBL/GenBank/DDBJ databases">
        <title>Genomic Encyclopedia of Type Strains, Phase IV (KMG-IV): sequencing the most valuable type-strain genomes for metagenomic binning, comparative biology and taxonomic classification.</title>
        <authorList>
            <person name="Goeker M."/>
        </authorList>
    </citation>
    <scope>NUCLEOTIDE SEQUENCE [LARGE SCALE GENOMIC DNA]</scope>
    <source>
        <strain evidence="1 2">DSM 11805</strain>
    </source>
</reference>
<gene>
    <name evidence="1" type="ORF">GGQ92_002319</name>
</gene>
<keyword evidence="2" id="KW-1185">Reference proteome</keyword>
<dbReference type="AlphaFoldDB" id="A0A841RNQ5"/>
<organism evidence="1 2">
    <name type="scientific">Gracilibacillus halotolerans</name>
    <dbReference type="NCBI Taxonomy" id="74386"/>
    <lineage>
        <taxon>Bacteria</taxon>
        <taxon>Bacillati</taxon>
        <taxon>Bacillota</taxon>
        <taxon>Bacilli</taxon>
        <taxon>Bacillales</taxon>
        <taxon>Bacillaceae</taxon>
        <taxon>Gracilibacillus</taxon>
    </lineage>
</organism>